<dbReference type="InterPro" id="IPR046532">
    <property type="entry name" value="DUF6597"/>
</dbReference>
<dbReference type="Pfam" id="PF20240">
    <property type="entry name" value="DUF6597"/>
    <property type="match status" value="1"/>
</dbReference>
<dbReference type="InterPro" id="IPR050204">
    <property type="entry name" value="AraC_XylS_family_regulators"/>
</dbReference>
<dbReference type="RefSeq" id="WP_345202567.1">
    <property type="nucleotide sequence ID" value="NZ_BAABGM010000003.1"/>
</dbReference>
<dbReference type="EMBL" id="BAABGM010000003">
    <property type="protein sequence ID" value="GAA4399980.1"/>
    <property type="molecule type" value="Genomic_DNA"/>
</dbReference>
<dbReference type="Gene3D" id="1.10.10.60">
    <property type="entry name" value="Homeodomain-like"/>
    <property type="match status" value="1"/>
</dbReference>
<evidence type="ECO:0000259" key="4">
    <source>
        <dbReference type="PROSITE" id="PS01124"/>
    </source>
</evidence>
<comment type="caution">
    <text evidence="5">The sequence shown here is derived from an EMBL/GenBank/DDBJ whole genome shotgun (WGS) entry which is preliminary data.</text>
</comment>
<evidence type="ECO:0000256" key="3">
    <source>
        <dbReference type="ARBA" id="ARBA00023163"/>
    </source>
</evidence>
<evidence type="ECO:0000313" key="6">
    <source>
        <dbReference type="Proteomes" id="UP001500945"/>
    </source>
</evidence>
<name>A0ABP8K3A3_9MICO</name>
<feature type="domain" description="HTH araC/xylS-type" evidence="4">
    <location>
        <begin position="183"/>
        <end position="284"/>
    </location>
</feature>
<protein>
    <submittedName>
        <fullName evidence="5">Helix-turn-helix domain-containing protein</fullName>
    </submittedName>
</protein>
<dbReference type="InterPro" id="IPR009057">
    <property type="entry name" value="Homeodomain-like_sf"/>
</dbReference>
<accession>A0ABP8K3A3</accession>
<organism evidence="5 6">
    <name type="scientific">Fodinibacter luteus</name>
    <dbReference type="NCBI Taxonomy" id="552064"/>
    <lineage>
        <taxon>Bacteria</taxon>
        <taxon>Bacillati</taxon>
        <taxon>Actinomycetota</taxon>
        <taxon>Actinomycetes</taxon>
        <taxon>Micrococcales</taxon>
        <taxon>Intrasporangiaceae</taxon>
        <taxon>Fodinibacter (ex Wang et al. 2009)</taxon>
    </lineage>
</organism>
<evidence type="ECO:0000256" key="2">
    <source>
        <dbReference type="ARBA" id="ARBA00023125"/>
    </source>
</evidence>
<dbReference type="PROSITE" id="PS01124">
    <property type="entry name" value="HTH_ARAC_FAMILY_2"/>
    <property type="match status" value="1"/>
</dbReference>
<keyword evidence="3" id="KW-0804">Transcription</keyword>
<dbReference type="Proteomes" id="UP001500945">
    <property type="component" value="Unassembled WGS sequence"/>
</dbReference>
<reference evidence="6" key="1">
    <citation type="journal article" date="2019" name="Int. J. Syst. Evol. Microbiol.">
        <title>The Global Catalogue of Microorganisms (GCM) 10K type strain sequencing project: providing services to taxonomists for standard genome sequencing and annotation.</title>
        <authorList>
            <consortium name="The Broad Institute Genomics Platform"/>
            <consortium name="The Broad Institute Genome Sequencing Center for Infectious Disease"/>
            <person name="Wu L."/>
            <person name="Ma J."/>
        </authorList>
    </citation>
    <scope>NUCLEOTIDE SEQUENCE [LARGE SCALE GENOMIC DNA]</scope>
    <source>
        <strain evidence="6">JCM 17809</strain>
    </source>
</reference>
<dbReference type="SMART" id="SM00342">
    <property type="entry name" value="HTH_ARAC"/>
    <property type="match status" value="1"/>
</dbReference>
<dbReference type="PANTHER" id="PTHR46796">
    <property type="entry name" value="HTH-TYPE TRANSCRIPTIONAL ACTIVATOR RHAS-RELATED"/>
    <property type="match status" value="1"/>
</dbReference>
<sequence length="298" mass="32297">MPDRTKATPPPTATVAGVLRPGELSRHVDLARDPAGPVAGRWVENRWSLRWHLPPGRWYDSEILPHPTCSLTVELGSHPRAGIPAGETVVVTGVCTRRFDVEVRGWGRVLGLRFRPGGLAALTGHPASAWTNRSVAASDVLPAHLTEALSDPDLVGLDAAAWADVAEAGLAVLADNRPDPRYDLLLEVVADMLADRTMLTVADVADRHAVTVRTLQRLFTHYVGVGPKWVLGRYRMHDAVSDLDAGFHGTLTDLAVRYGWYDQAHFTRDFTELIGVTPGRYRDRTTAADAGRAASAAG</sequence>
<dbReference type="SUPFAM" id="SSF46689">
    <property type="entry name" value="Homeodomain-like"/>
    <property type="match status" value="1"/>
</dbReference>
<evidence type="ECO:0000256" key="1">
    <source>
        <dbReference type="ARBA" id="ARBA00023015"/>
    </source>
</evidence>
<proteinExistence type="predicted"/>
<keyword evidence="2" id="KW-0238">DNA-binding</keyword>
<dbReference type="InterPro" id="IPR018060">
    <property type="entry name" value="HTH_AraC"/>
</dbReference>
<keyword evidence="6" id="KW-1185">Reference proteome</keyword>
<gene>
    <name evidence="5" type="ORF">GCM10023168_08170</name>
</gene>
<evidence type="ECO:0000313" key="5">
    <source>
        <dbReference type="EMBL" id="GAA4399980.1"/>
    </source>
</evidence>
<keyword evidence="1" id="KW-0805">Transcription regulation</keyword>
<dbReference type="Pfam" id="PF12833">
    <property type="entry name" value="HTH_18"/>
    <property type="match status" value="1"/>
</dbReference>